<accession>A0A9E7VG24</accession>
<dbReference type="GO" id="GO:0006749">
    <property type="term" value="P:glutathione metabolic process"/>
    <property type="evidence" value="ECO:0007669"/>
    <property type="project" value="TreeGrafter"/>
</dbReference>
<reference evidence="3" key="1">
    <citation type="submission" date="2021-11" db="EMBL/GenBank/DDBJ databases">
        <title>Glutathione S- transferase (GST) from Macrocystis pyrifera Increased Copper tolerance of Synechococcus elongatus PCC 7942.</title>
        <authorList>
            <person name="Liang C."/>
            <person name="Zhang X."/>
            <person name="Gu Z."/>
            <person name="Ye N."/>
        </authorList>
    </citation>
    <scope>NUCLEOTIDE SEQUENCE</scope>
</reference>
<dbReference type="PROSITE" id="PS50404">
    <property type="entry name" value="GST_NTER"/>
    <property type="match status" value="1"/>
</dbReference>
<dbReference type="InterPro" id="IPR036249">
    <property type="entry name" value="Thioredoxin-like_sf"/>
</dbReference>
<organism evidence="3">
    <name type="scientific">Macrocystis pyrifera</name>
    <name type="common">Giant kelp</name>
    <name type="synonym">Fucus pyrifer</name>
    <dbReference type="NCBI Taxonomy" id="35122"/>
    <lineage>
        <taxon>Eukaryota</taxon>
        <taxon>Sar</taxon>
        <taxon>Stramenopiles</taxon>
        <taxon>Ochrophyta</taxon>
        <taxon>PX clade</taxon>
        <taxon>Phaeophyceae</taxon>
        <taxon>Laminariales</taxon>
        <taxon>Laminariaceae</taxon>
        <taxon>Macrocystis</taxon>
    </lineage>
</organism>
<proteinExistence type="evidence at transcript level"/>
<dbReference type="CDD" id="cd03192">
    <property type="entry name" value="GST_C_Sigma_like"/>
    <property type="match status" value="1"/>
</dbReference>
<dbReference type="Gene3D" id="3.40.30.10">
    <property type="entry name" value="Glutaredoxin"/>
    <property type="match status" value="1"/>
</dbReference>
<evidence type="ECO:0000259" key="2">
    <source>
        <dbReference type="PROSITE" id="PS50405"/>
    </source>
</evidence>
<evidence type="ECO:0000259" key="1">
    <source>
        <dbReference type="PROSITE" id="PS50404"/>
    </source>
</evidence>
<dbReference type="InterPro" id="IPR010987">
    <property type="entry name" value="Glutathione-S-Trfase_C-like"/>
</dbReference>
<dbReference type="SFLD" id="SFLDG00363">
    <property type="entry name" value="AMPS_(cytGST):_Alpha-__Mu-__Pi"/>
    <property type="match status" value="1"/>
</dbReference>
<dbReference type="PANTHER" id="PTHR11571">
    <property type="entry name" value="GLUTATHIONE S-TRANSFERASE"/>
    <property type="match status" value="1"/>
</dbReference>
<name>A0A9E7VG24_MACPY</name>
<protein>
    <submittedName>
        <fullName evidence="3">Glutathione s-transferase 2</fullName>
    </submittedName>
</protein>
<dbReference type="SUPFAM" id="SSF52833">
    <property type="entry name" value="Thioredoxin-like"/>
    <property type="match status" value="1"/>
</dbReference>
<dbReference type="InterPro" id="IPR004046">
    <property type="entry name" value="GST_C"/>
</dbReference>
<dbReference type="PANTHER" id="PTHR11571:SF252">
    <property type="entry name" value="GLUTATHIONE S-TRANSFERASE"/>
    <property type="match status" value="1"/>
</dbReference>
<dbReference type="FunFam" id="1.20.1050.10:FF:000030">
    <property type="entry name" value="Glutathione S-transferase S1"/>
    <property type="match status" value="1"/>
</dbReference>
<dbReference type="CDD" id="cd03039">
    <property type="entry name" value="GST_N_Sigma_like"/>
    <property type="match status" value="1"/>
</dbReference>
<feature type="domain" description="GST N-terminal" evidence="1">
    <location>
        <begin position="9"/>
        <end position="86"/>
    </location>
</feature>
<dbReference type="InterPro" id="IPR040079">
    <property type="entry name" value="Glutathione_S-Trfase"/>
</dbReference>
<dbReference type="Pfam" id="PF14497">
    <property type="entry name" value="GST_C_3"/>
    <property type="match status" value="1"/>
</dbReference>
<sequence>MASTTTSSSPMILTYFEFAGPAEPVRWALAMTGQPWEDKRISFAEFPALKPGLPNGQVPILEVGGKVLPQSGAQLRYVGKLAGLYPEDALEAAFADAAVDAVGDSHMKLVPTIQEKDKAKQAEMREKLATDFLPTWLGNLEKALAAAGGSYFAGGKLSIGDIAVVARLVWLKDGSLDGIPATIVDEYPLLSALVERVKAEPKIVAYHEKRSEISTK</sequence>
<dbReference type="AlphaFoldDB" id="A0A9E7VG24"/>
<dbReference type="SUPFAM" id="SSF47616">
    <property type="entry name" value="GST C-terminal domain-like"/>
    <property type="match status" value="1"/>
</dbReference>
<dbReference type="SFLD" id="SFLDS00019">
    <property type="entry name" value="Glutathione_Transferase_(cytos"/>
    <property type="match status" value="1"/>
</dbReference>
<dbReference type="EMBL" id="OL362285">
    <property type="protein sequence ID" value="UZD11052.1"/>
    <property type="molecule type" value="mRNA"/>
</dbReference>
<dbReference type="InterPro" id="IPR050213">
    <property type="entry name" value="GST_superfamily"/>
</dbReference>
<dbReference type="Gene3D" id="1.20.1050.10">
    <property type="match status" value="1"/>
</dbReference>
<feature type="domain" description="GST C-terminal" evidence="2">
    <location>
        <begin position="88"/>
        <end position="216"/>
    </location>
</feature>
<dbReference type="InterPro" id="IPR036282">
    <property type="entry name" value="Glutathione-S-Trfase_C_sf"/>
</dbReference>
<dbReference type="Pfam" id="PF02798">
    <property type="entry name" value="GST_N"/>
    <property type="match status" value="1"/>
</dbReference>
<dbReference type="SFLD" id="SFLDG01205">
    <property type="entry name" value="AMPS.1"/>
    <property type="match status" value="1"/>
</dbReference>
<dbReference type="PROSITE" id="PS50405">
    <property type="entry name" value="GST_CTER"/>
    <property type="match status" value="1"/>
</dbReference>
<dbReference type="GO" id="GO:0004364">
    <property type="term" value="F:glutathione transferase activity"/>
    <property type="evidence" value="ECO:0007669"/>
    <property type="project" value="TreeGrafter"/>
</dbReference>
<evidence type="ECO:0000313" key="3">
    <source>
        <dbReference type="EMBL" id="UZD11052.1"/>
    </source>
</evidence>
<dbReference type="InterPro" id="IPR004045">
    <property type="entry name" value="Glutathione_S-Trfase_N"/>
</dbReference>